<dbReference type="KEGG" id="amr:AM1_1664"/>
<organism evidence="1 2">
    <name type="scientific">Acaryochloris marina (strain MBIC 11017)</name>
    <dbReference type="NCBI Taxonomy" id="329726"/>
    <lineage>
        <taxon>Bacteria</taxon>
        <taxon>Bacillati</taxon>
        <taxon>Cyanobacteriota</taxon>
        <taxon>Cyanophyceae</taxon>
        <taxon>Acaryochloridales</taxon>
        <taxon>Acaryochloridaceae</taxon>
        <taxon>Acaryochloris</taxon>
    </lineage>
</organism>
<dbReference type="Proteomes" id="UP000000268">
    <property type="component" value="Chromosome"/>
</dbReference>
<gene>
    <name evidence="1" type="ordered locus">AM1_1664</name>
</gene>
<dbReference type="HOGENOM" id="CLU_3323221_0_0_3"/>
<evidence type="ECO:0000313" key="2">
    <source>
        <dbReference type="Proteomes" id="UP000000268"/>
    </source>
</evidence>
<dbReference type="EMBL" id="CP000828">
    <property type="protein sequence ID" value="ABW26685.1"/>
    <property type="molecule type" value="Genomic_DNA"/>
</dbReference>
<reference evidence="1 2" key="1">
    <citation type="journal article" date="2008" name="Proc. Natl. Acad. Sci. U.S.A.">
        <title>Niche adaptation and genome expansion in the chlorophyll d-producing cyanobacterium Acaryochloris marina.</title>
        <authorList>
            <person name="Swingley W.D."/>
            <person name="Chen M."/>
            <person name="Cheung P.C."/>
            <person name="Conrad A.L."/>
            <person name="Dejesa L.C."/>
            <person name="Hao J."/>
            <person name="Honchak B.M."/>
            <person name="Karbach L.E."/>
            <person name="Kurdoglu A."/>
            <person name="Lahiri S."/>
            <person name="Mastrian S.D."/>
            <person name="Miyashita H."/>
            <person name="Page L."/>
            <person name="Ramakrishna P."/>
            <person name="Satoh S."/>
            <person name="Sattley W.M."/>
            <person name="Shimada Y."/>
            <person name="Taylor H.L."/>
            <person name="Tomo T."/>
            <person name="Tsuchiya T."/>
            <person name="Wang Z.T."/>
            <person name="Raymond J."/>
            <person name="Mimuro M."/>
            <person name="Blankenship R.E."/>
            <person name="Touchman J.W."/>
        </authorList>
    </citation>
    <scope>NUCLEOTIDE SEQUENCE [LARGE SCALE GENOMIC DNA]</scope>
    <source>
        <strain evidence="2">MBIC 11017</strain>
    </source>
</reference>
<evidence type="ECO:0000313" key="1">
    <source>
        <dbReference type="EMBL" id="ABW26685.1"/>
    </source>
</evidence>
<dbReference type="STRING" id="329726.AM1_1664"/>
<keyword evidence="2" id="KW-1185">Reference proteome</keyword>
<proteinExistence type="predicted"/>
<name>B0CB46_ACAM1</name>
<protein>
    <submittedName>
        <fullName evidence="1">Uncharacterized protein</fullName>
    </submittedName>
</protein>
<sequence>MDELQSVLWLLWHIEYNQSQLSSPNCYLTLILKDQKLS</sequence>
<dbReference type="AlphaFoldDB" id="B0CB46"/>
<accession>B0CB46</accession>